<evidence type="ECO:0000256" key="1">
    <source>
        <dbReference type="ARBA" id="ARBA00000448"/>
    </source>
</evidence>
<comment type="catalytic activity">
    <reaction evidence="1">
        <text>Hydrolysis of terminal, non-reducing beta-D-glucosyl residues with release of beta-D-glucose.</text>
        <dbReference type="EC" id="3.2.1.21"/>
    </reaction>
</comment>
<dbReference type="Gene3D" id="3.20.20.300">
    <property type="entry name" value="Glycoside hydrolase, family 3, N-terminal domain"/>
    <property type="match status" value="1"/>
</dbReference>
<reference evidence="11" key="1">
    <citation type="journal article" date="2008" name="PLoS ONE">
        <title>Survival in nuclear waste, extreme resistance, and potential applications gleaned from the genome sequence of Kineococcus radiotolerans SRS30216.</title>
        <authorList>
            <person name="Bagwell C.E."/>
            <person name="Bhat S."/>
            <person name="Hawkins G.M."/>
            <person name="Smith B.W."/>
            <person name="Biswas T."/>
            <person name="Hoover T.R."/>
            <person name="Saunders E."/>
            <person name="Han C.S."/>
            <person name="Tsodikov O.V."/>
            <person name="Shimkets L.J."/>
        </authorList>
    </citation>
    <scope>NUCLEOTIDE SEQUENCE [LARGE SCALE GENOMIC DNA]</scope>
    <source>
        <strain evidence="11">ATCC BAA-149 / DSM 14245 / SRS30216</strain>
    </source>
</reference>
<gene>
    <name evidence="10" type="ordered locus">Krad_2741</name>
</gene>
<dbReference type="EMBL" id="CP000750">
    <property type="protein sequence ID" value="ABS04213.1"/>
    <property type="molecule type" value="Genomic_DNA"/>
</dbReference>
<feature type="domain" description="Glycoside hydrolase family 3 C-terminal" evidence="9">
    <location>
        <begin position="538"/>
        <end position="667"/>
    </location>
</feature>
<sequence length="670" mass="70776">MDGHPRTPRPSRSRRRVSRAAAALAGLVAVTIGGTTTSSATPAAPPGRAGDQPVLSTRGVELLRIGGLQFRDLDRDGRLTPYEDWRLSPAQRADDLLGRLDLAQRAGLLVHGNLASSGTTYDVAATVRDVADRHVTTFITRLSAEPAQIAEANNLVQLIAEQQPLAIPVLVSSDPRNGFSETEGQTVAGEGTTSLPDPTGLSAAGDPDLTRRVGDVVRQEFRAMGIAELLGPQADLATEPRWTRIDGTFGSDAATARDQVGAYVDGVQGGTAGLDRDSVATVTKHWAGYGAQVDGYDSHYHYGRYAAFPGGNFEEHLLPYDGAFAAGTAGIMPTYSILQGLQREGHDVEQVGAGFNSYLLQDVLRGEKGFDGVVLSDWGITGDCPQECLDNRPPNRFVGSWGVGMPWGMEDATRTERFAKALNAGVDQIGGDSDSTQVVAAVEQGLLSADRVAQAAHRVLVQKFQLGLFENPFVDPATADRIAGNARFQRIGDEAQEKSLTLLQNTDDLLPVSRASVRTVYLAGVDPAVARSRGLAVTDDPAEADLAIVRIADPRSGTDLTGLEPTEEQEDVRLLQAAAAAGTPTVAVPKLARPLILTGVVATADAVLANYGVSDEVLLDTVLGRRAPGGRLPFELPSSTAAVEAQLPDVADDSADPLFARGAGLSYDRR</sequence>
<dbReference type="InterPro" id="IPR051915">
    <property type="entry name" value="Cellulose_Degrad_GH3"/>
</dbReference>
<comment type="similarity">
    <text evidence="2">Belongs to the glycosyl hydrolase 3 family.</text>
</comment>
<dbReference type="GO" id="GO:0008422">
    <property type="term" value="F:beta-glucosidase activity"/>
    <property type="evidence" value="ECO:0007669"/>
    <property type="project" value="UniProtKB-EC"/>
</dbReference>
<dbReference type="Gene3D" id="3.40.50.1700">
    <property type="entry name" value="Glycoside hydrolase family 3 C-terminal domain"/>
    <property type="match status" value="1"/>
</dbReference>
<evidence type="ECO:0000259" key="9">
    <source>
        <dbReference type="Pfam" id="PF01915"/>
    </source>
</evidence>
<proteinExistence type="inferred from homology"/>
<dbReference type="SUPFAM" id="SSF52279">
    <property type="entry name" value="Beta-D-glucan exohydrolase, C-terminal domain"/>
    <property type="match status" value="1"/>
</dbReference>
<dbReference type="Proteomes" id="UP000001116">
    <property type="component" value="Chromosome"/>
</dbReference>
<dbReference type="eggNOG" id="COG1472">
    <property type="taxonomic scope" value="Bacteria"/>
</dbReference>
<dbReference type="GO" id="GO:0009251">
    <property type="term" value="P:glucan catabolic process"/>
    <property type="evidence" value="ECO:0007669"/>
    <property type="project" value="TreeGrafter"/>
</dbReference>
<dbReference type="STRING" id="266940.Krad_2741"/>
<feature type="compositionally biased region" description="Polar residues" evidence="7">
    <location>
        <begin position="179"/>
        <end position="196"/>
    </location>
</feature>
<dbReference type="Pfam" id="PF01915">
    <property type="entry name" value="Glyco_hydro_3_C"/>
    <property type="match status" value="1"/>
</dbReference>
<dbReference type="OrthoDB" id="3187421at2"/>
<dbReference type="PRINTS" id="PR00133">
    <property type="entry name" value="GLHYDRLASE3"/>
</dbReference>
<evidence type="ECO:0000259" key="8">
    <source>
        <dbReference type="Pfam" id="PF00933"/>
    </source>
</evidence>
<dbReference type="AlphaFoldDB" id="A6WBM4"/>
<dbReference type="InterPro" id="IPR036881">
    <property type="entry name" value="Glyco_hydro_3_C_sf"/>
</dbReference>
<evidence type="ECO:0000256" key="7">
    <source>
        <dbReference type="SAM" id="MobiDB-lite"/>
    </source>
</evidence>
<name>A6WBM4_KINRD</name>
<feature type="region of interest" description="Disordered" evidence="7">
    <location>
        <begin position="176"/>
        <end position="208"/>
    </location>
</feature>
<dbReference type="HOGENOM" id="CLU_004542_8_2_11"/>
<feature type="region of interest" description="Disordered" evidence="7">
    <location>
        <begin position="35"/>
        <end position="54"/>
    </location>
</feature>
<dbReference type="InterPro" id="IPR002772">
    <property type="entry name" value="Glyco_hydro_3_C"/>
</dbReference>
<dbReference type="RefSeq" id="WP_012087547.1">
    <property type="nucleotide sequence ID" value="NC_009664.2"/>
</dbReference>
<dbReference type="InterPro" id="IPR001764">
    <property type="entry name" value="Glyco_hydro_3_N"/>
</dbReference>
<keyword evidence="5 10" id="KW-0378">Hydrolase</keyword>
<evidence type="ECO:0000256" key="6">
    <source>
        <dbReference type="ARBA" id="ARBA00023295"/>
    </source>
</evidence>
<evidence type="ECO:0000313" key="11">
    <source>
        <dbReference type="Proteomes" id="UP000001116"/>
    </source>
</evidence>
<keyword evidence="4" id="KW-0732">Signal</keyword>
<evidence type="ECO:0000256" key="3">
    <source>
        <dbReference type="ARBA" id="ARBA00012744"/>
    </source>
</evidence>
<feature type="compositionally biased region" description="Low complexity" evidence="7">
    <location>
        <begin position="35"/>
        <end position="50"/>
    </location>
</feature>
<dbReference type="PROSITE" id="PS51318">
    <property type="entry name" value="TAT"/>
    <property type="match status" value="1"/>
</dbReference>
<dbReference type="PANTHER" id="PTHR30620:SF16">
    <property type="entry name" value="LYSOSOMAL BETA GLUCOSIDASE"/>
    <property type="match status" value="1"/>
</dbReference>
<keyword evidence="6" id="KW-0326">Glycosidase</keyword>
<evidence type="ECO:0000256" key="5">
    <source>
        <dbReference type="ARBA" id="ARBA00022801"/>
    </source>
</evidence>
<evidence type="ECO:0000256" key="2">
    <source>
        <dbReference type="ARBA" id="ARBA00005336"/>
    </source>
</evidence>
<dbReference type="InterPro" id="IPR006311">
    <property type="entry name" value="TAT_signal"/>
</dbReference>
<organism evidence="10 11">
    <name type="scientific">Kineococcus radiotolerans (strain ATCC BAA-149 / DSM 14245 / SRS30216)</name>
    <dbReference type="NCBI Taxonomy" id="266940"/>
    <lineage>
        <taxon>Bacteria</taxon>
        <taxon>Bacillati</taxon>
        <taxon>Actinomycetota</taxon>
        <taxon>Actinomycetes</taxon>
        <taxon>Kineosporiales</taxon>
        <taxon>Kineosporiaceae</taxon>
        <taxon>Kineococcus</taxon>
    </lineage>
</organism>
<dbReference type="CAZy" id="GH3">
    <property type="family name" value="Glycoside Hydrolase Family 3"/>
</dbReference>
<dbReference type="Pfam" id="PF00933">
    <property type="entry name" value="Glyco_hydro_3"/>
    <property type="match status" value="1"/>
</dbReference>
<dbReference type="InterPro" id="IPR017853">
    <property type="entry name" value="GH"/>
</dbReference>
<dbReference type="KEGG" id="kra:Krad_2741"/>
<keyword evidence="11" id="KW-1185">Reference proteome</keyword>
<dbReference type="PANTHER" id="PTHR30620">
    <property type="entry name" value="PERIPLASMIC BETA-GLUCOSIDASE-RELATED"/>
    <property type="match status" value="1"/>
</dbReference>
<protein>
    <recommendedName>
        <fullName evidence="3">beta-glucosidase</fullName>
        <ecNumber evidence="3">3.2.1.21</ecNumber>
    </recommendedName>
</protein>
<evidence type="ECO:0000313" key="10">
    <source>
        <dbReference type="EMBL" id="ABS04213.1"/>
    </source>
</evidence>
<evidence type="ECO:0000256" key="4">
    <source>
        <dbReference type="ARBA" id="ARBA00022729"/>
    </source>
</evidence>
<dbReference type="SUPFAM" id="SSF51445">
    <property type="entry name" value="(Trans)glycosidases"/>
    <property type="match status" value="1"/>
</dbReference>
<accession>A6WBM4</accession>
<feature type="domain" description="Glycoside hydrolase family 3 N-terminal" evidence="8">
    <location>
        <begin position="126"/>
        <end position="460"/>
    </location>
</feature>
<dbReference type="EC" id="3.2.1.21" evidence="3"/>
<dbReference type="InterPro" id="IPR036962">
    <property type="entry name" value="Glyco_hydro_3_N_sf"/>
</dbReference>